<dbReference type="Proteomes" id="UP000275663">
    <property type="component" value="Chromosome"/>
</dbReference>
<sequence length="112" mass="12595">MNLADEIKRLHELHQSGALTDAEFAQAKTKLLQDAPSSAAPNFVDGDNSLNQLNRFRRSKNDQWLGGICGGLGKLTGLESWVWRLLFVTFSFYFGFGLVAYILAWIFVPEED</sequence>
<dbReference type="OrthoDB" id="9154309at2"/>
<dbReference type="InterPro" id="IPR052027">
    <property type="entry name" value="PspC"/>
</dbReference>
<evidence type="ECO:0000256" key="2">
    <source>
        <dbReference type="ARBA" id="ARBA00022475"/>
    </source>
</evidence>
<gene>
    <name evidence="9" type="ORF">EJN92_18550</name>
</gene>
<evidence type="ECO:0000256" key="6">
    <source>
        <dbReference type="SAM" id="Phobius"/>
    </source>
</evidence>
<dbReference type="Pfam" id="PF09851">
    <property type="entry name" value="SHOCT"/>
    <property type="match status" value="1"/>
</dbReference>
<dbReference type="GO" id="GO:0005886">
    <property type="term" value="C:plasma membrane"/>
    <property type="evidence" value="ECO:0007669"/>
    <property type="project" value="UniProtKB-SubCell"/>
</dbReference>
<keyword evidence="5 6" id="KW-0472">Membrane</keyword>
<keyword evidence="4 6" id="KW-1133">Transmembrane helix</keyword>
<keyword evidence="3 6" id="KW-0812">Transmembrane</keyword>
<evidence type="ECO:0000259" key="7">
    <source>
        <dbReference type="Pfam" id="PF04024"/>
    </source>
</evidence>
<evidence type="ECO:0000259" key="8">
    <source>
        <dbReference type="Pfam" id="PF09851"/>
    </source>
</evidence>
<dbReference type="PANTHER" id="PTHR33885:SF3">
    <property type="entry name" value="PHAGE SHOCK PROTEIN C"/>
    <property type="match status" value="1"/>
</dbReference>
<dbReference type="AlphaFoldDB" id="A0A3S9HNW3"/>
<dbReference type="RefSeq" id="WP_126129181.1">
    <property type="nucleotide sequence ID" value="NZ_CP034464.1"/>
</dbReference>
<feature type="domain" description="Phage shock protein PspC N-terminal" evidence="7">
    <location>
        <begin position="55"/>
        <end position="111"/>
    </location>
</feature>
<evidence type="ECO:0000256" key="4">
    <source>
        <dbReference type="ARBA" id="ARBA00022989"/>
    </source>
</evidence>
<dbReference type="PANTHER" id="PTHR33885">
    <property type="entry name" value="PHAGE SHOCK PROTEIN C"/>
    <property type="match status" value="1"/>
</dbReference>
<evidence type="ECO:0000256" key="3">
    <source>
        <dbReference type="ARBA" id="ARBA00022692"/>
    </source>
</evidence>
<evidence type="ECO:0000313" key="9">
    <source>
        <dbReference type="EMBL" id="AZP13812.1"/>
    </source>
</evidence>
<accession>A0A3S9HNW3</accession>
<dbReference type="EMBL" id="CP034464">
    <property type="protein sequence ID" value="AZP13812.1"/>
    <property type="molecule type" value="Genomic_DNA"/>
</dbReference>
<organism evidence="9 10">
    <name type="scientific">Undibacterium parvum</name>
    <dbReference type="NCBI Taxonomy" id="401471"/>
    <lineage>
        <taxon>Bacteria</taxon>
        <taxon>Pseudomonadati</taxon>
        <taxon>Pseudomonadota</taxon>
        <taxon>Betaproteobacteria</taxon>
        <taxon>Burkholderiales</taxon>
        <taxon>Oxalobacteraceae</taxon>
        <taxon>Undibacterium</taxon>
    </lineage>
</organism>
<evidence type="ECO:0000313" key="10">
    <source>
        <dbReference type="Proteomes" id="UP000275663"/>
    </source>
</evidence>
<evidence type="ECO:0000256" key="5">
    <source>
        <dbReference type="ARBA" id="ARBA00023136"/>
    </source>
</evidence>
<proteinExistence type="predicted"/>
<reference evidence="9 10" key="1">
    <citation type="journal article" date="2011" name="Int. J. Syst. Evol. Microbiol.">
        <title>Description of Undibacterium oligocarboniphilum sp. nov., isolated from purified water, and Undibacterium pigrum strain CCUG 49012 as the type strain of Undibacterium parvum sp. nov., and emended descriptions of the genus Undibacterium and the species Undibacterium pigrum.</title>
        <authorList>
            <person name="Eder W."/>
            <person name="Wanner G."/>
            <person name="Ludwig W."/>
            <person name="Busse H.J."/>
            <person name="Ziemke-Kageler F."/>
            <person name="Lang E."/>
        </authorList>
    </citation>
    <scope>NUCLEOTIDE SEQUENCE [LARGE SCALE GENOMIC DNA]</scope>
    <source>
        <strain evidence="9 10">DSM 23061</strain>
    </source>
</reference>
<evidence type="ECO:0000256" key="1">
    <source>
        <dbReference type="ARBA" id="ARBA00004162"/>
    </source>
</evidence>
<keyword evidence="2" id="KW-1003">Cell membrane</keyword>
<comment type="subcellular location">
    <subcellularLocation>
        <location evidence="1">Cell membrane</location>
        <topology evidence="1">Single-pass membrane protein</topology>
    </subcellularLocation>
</comment>
<protein>
    <submittedName>
        <fullName evidence="9">PspC domain-containing protein</fullName>
    </submittedName>
</protein>
<feature type="transmembrane region" description="Helical" evidence="6">
    <location>
        <begin position="81"/>
        <end position="108"/>
    </location>
</feature>
<feature type="domain" description="SHOCT" evidence="8">
    <location>
        <begin position="5"/>
        <end position="32"/>
    </location>
</feature>
<dbReference type="KEGG" id="upv:EJN92_18550"/>
<name>A0A3S9HNW3_9BURK</name>
<dbReference type="Pfam" id="PF04024">
    <property type="entry name" value="PspC"/>
    <property type="match status" value="1"/>
</dbReference>
<keyword evidence="10" id="KW-1185">Reference proteome</keyword>
<dbReference type="InterPro" id="IPR018649">
    <property type="entry name" value="SHOCT"/>
</dbReference>
<dbReference type="InterPro" id="IPR007168">
    <property type="entry name" value="Phageshock_PspC_N"/>
</dbReference>